<comment type="caution">
    <text evidence="1">The sequence shown here is derived from an EMBL/GenBank/DDBJ whole genome shotgun (WGS) entry which is preliminary data.</text>
</comment>
<name>A0ABR2WCD6_9FUNG</name>
<reference evidence="1 2" key="1">
    <citation type="submission" date="2023-04" db="EMBL/GenBank/DDBJ databases">
        <title>Genome of Basidiobolus ranarum AG-B5.</title>
        <authorList>
            <person name="Stajich J.E."/>
            <person name="Carter-House D."/>
            <person name="Gryganskyi A."/>
        </authorList>
    </citation>
    <scope>NUCLEOTIDE SEQUENCE [LARGE SCALE GENOMIC DNA]</scope>
    <source>
        <strain evidence="1 2">AG-B5</strain>
    </source>
</reference>
<dbReference type="Proteomes" id="UP001479436">
    <property type="component" value="Unassembled WGS sequence"/>
</dbReference>
<keyword evidence="2" id="KW-1185">Reference proteome</keyword>
<gene>
    <name evidence="1" type="ORF">K7432_018296</name>
</gene>
<sequence length="113" mass="12742">MSYNTRSGRSSSGKFDDIKQLPSSASEFYPIHRRLLNLNYVNADNENILFHIVAPSIKPSNYLLISNLTRDELSLAGHRSDILDKLADDDEKALTLYLYKVIQNDPLTTGSIL</sequence>
<proteinExistence type="predicted"/>
<dbReference type="EMBL" id="JASJQH010005585">
    <property type="protein sequence ID" value="KAK9744661.1"/>
    <property type="molecule type" value="Genomic_DNA"/>
</dbReference>
<organism evidence="1 2">
    <name type="scientific">Basidiobolus ranarum</name>
    <dbReference type="NCBI Taxonomy" id="34480"/>
    <lineage>
        <taxon>Eukaryota</taxon>
        <taxon>Fungi</taxon>
        <taxon>Fungi incertae sedis</taxon>
        <taxon>Zoopagomycota</taxon>
        <taxon>Entomophthoromycotina</taxon>
        <taxon>Basidiobolomycetes</taxon>
        <taxon>Basidiobolales</taxon>
        <taxon>Basidiobolaceae</taxon>
        <taxon>Basidiobolus</taxon>
    </lineage>
</organism>
<accession>A0ABR2WCD6</accession>
<evidence type="ECO:0000313" key="1">
    <source>
        <dbReference type="EMBL" id="KAK9744661.1"/>
    </source>
</evidence>
<evidence type="ECO:0000313" key="2">
    <source>
        <dbReference type="Proteomes" id="UP001479436"/>
    </source>
</evidence>
<protein>
    <submittedName>
        <fullName evidence="1">Uncharacterized protein</fullName>
    </submittedName>
</protein>